<dbReference type="CDD" id="cd02440">
    <property type="entry name" value="AdoMet_MTases"/>
    <property type="match status" value="1"/>
</dbReference>
<protein>
    <recommendedName>
        <fullName evidence="6">DNA methylase adenine-specific domain-containing protein</fullName>
    </recommendedName>
</protein>
<evidence type="ECO:0000259" key="6">
    <source>
        <dbReference type="Pfam" id="PF02384"/>
    </source>
</evidence>
<dbReference type="EMBL" id="JAZHXI010000009">
    <property type="protein sequence ID" value="KAL2067692.1"/>
    <property type="molecule type" value="Genomic_DNA"/>
</dbReference>
<reference evidence="7 8" key="1">
    <citation type="journal article" date="2024" name="Commun. Biol.">
        <title>Comparative genomic analysis of thermophilic fungi reveals convergent evolutionary adaptations and gene losses.</title>
        <authorList>
            <person name="Steindorff A.S."/>
            <person name="Aguilar-Pontes M.V."/>
            <person name="Robinson A.J."/>
            <person name="Andreopoulos B."/>
            <person name="LaButti K."/>
            <person name="Kuo A."/>
            <person name="Mondo S."/>
            <person name="Riley R."/>
            <person name="Otillar R."/>
            <person name="Haridas S."/>
            <person name="Lipzen A."/>
            <person name="Grimwood J."/>
            <person name="Schmutz J."/>
            <person name="Clum A."/>
            <person name="Reid I.D."/>
            <person name="Moisan M.C."/>
            <person name="Butler G."/>
            <person name="Nguyen T.T.M."/>
            <person name="Dewar K."/>
            <person name="Conant G."/>
            <person name="Drula E."/>
            <person name="Henrissat B."/>
            <person name="Hansel C."/>
            <person name="Singer S."/>
            <person name="Hutchinson M.I."/>
            <person name="de Vries R.P."/>
            <person name="Natvig D.O."/>
            <person name="Powell A.J."/>
            <person name="Tsang A."/>
            <person name="Grigoriev I.V."/>
        </authorList>
    </citation>
    <scope>NUCLEOTIDE SEQUENCE [LARGE SCALE GENOMIC DNA]</scope>
    <source>
        <strain evidence="7 8">CBS 494.80</strain>
    </source>
</reference>
<dbReference type="Gene3D" id="1.10.8.10">
    <property type="entry name" value="DNA helicase RuvA subunit, C-terminal domain"/>
    <property type="match status" value="1"/>
</dbReference>
<evidence type="ECO:0000256" key="2">
    <source>
        <dbReference type="ARBA" id="ARBA00022679"/>
    </source>
</evidence>
<dbReference type="NCBIfam" id="TIGR00536">
    <property type="entry name" value="hemK_fam"/>
    <property type="match status" value="1"/>
</dbReference>
<keyword evidence="1" id="KW-0489">Methyltransferase</keyword>
<dbReference type="Gene3D" id="3.40.50.150">
    <property type="entry name" value="Vaccinia Virus protein VP39"/>
    <property type="match status" value="1"/>
</dbReference>
<comment type="caution">
    <text evidence="7">The sequence shown here is derived from an EMBL/GenBank/DDBJ whole genome shotgun (WGS) entry which is preliminary data.</text>
</comment>
<evidence type="ECO:0000256" key="4">
    <source>
        <dbReference type="ARBA" id="ARBA00022747"/>
    </source>
</evidence>
<dbReference type="InterPro" id="IPR029063">
    <property type="entry name" value="SAM-dependent_MTases_sf"/>
</dbReference>
<dbReference type="PROSITE" id="PS00092">
    <property type="entry name" value="N6_MTASE"/>
    <property type="match status" value="1"/>
</dbReference>
<evidence type="ECO:0000313" key="7">
    <source>
        <dbReference type="EMBL" id="KAL2067692.1"/>
    </source>
</evidence>
<dbReference type="InterPro" id="IPR003356">
    <property type="entry name" value="DNA_methylase_A-5"/>
</dbReference>
<feature type="region of interest" description="Disordered" evidence="5">
    <location>
        <begin position="417"/>
        <end position="452"/>
    </location>
</feature>
<organism evidence="7 8">
    <name type="scientific">Oculimacula yallundae</name>
    <dbReference type="NCBI Taxonomy" id="86028"/>
    <lineage>
        <taxon>Eukaryota</taxon>
        <taxon>Fungi</taxon>
        <taxon>Dikarya</taxon>
        <taxon>Ascomycota</taxon>
        <taxon>Pezizomycotina</taxon>
        <taxon>Leotiomycetes</taxon>
        <taxon>Helotiales</taxon>
        <taxon>Ploettnerulaceae</taxon>
        <taxon>Oculimacula</taxon>
    </lineage>
</organism>
<keyword evidence="2" id="KW-0808">Transferase</keyword>
<dbReference type="SUPFAM" id="SSF53335">
    <property type="entry name" value="S-adenosyl-L-methionine-dependent methyltransferases"/>
    <property type="match status" value="1"/>
</dbReference>
<feature type="domain" description="DNA methylase adenine-specific" evidence="6">
    <location>
        <begin position="135"/>
        <end position="268"/>
    </location>
</feature>
<evidence type="ECO:0000256" key="5">
    <source>
        <dbReference type="SAM" id="MobiDB-lite"/>
    </source>
</evidence>
<proteinExistence type="predicted"/>
<dbReference type="Pfam" id="PF02384">
    <property type="entry name" value="N6_Mtase"/>
    <property type="match status" value="1"/>
</dbReference>
<dbReference type="InterPro" id="IPR004556">
    <property type="entry name" value="HemK-like"/>
</dbReference>
<dbReference type="Proteomes" id="UP001595075">
    <property type="component" value="Unassembled WGS sequence"/>
</dbReference>
<accession>A0ABR4CDE8</accession>
<keyword evidence="8" id="KW-1185">Reference proteome</keyword>
<keyword evidence="3" id="KW-0949">S-adenosyl-L-methionine</keyword>
<dbReference type="InterPro" id="IPR050320">
    <property type="entry name" value="N5-glutamine_MTase"/>
</dbReference>
<gene>
    <name evidence="7" type="ORF">VTL71DRAFT_15788</name>
</gene>
<dbReference type="PANTHER" id="PTHR18895">
    <property type="entry name" value="HEMK METHYLTRANSFERASE"/>
    <property type="match status" value="1"/>
</dbReference>
<evidence type="ECO:0000256" key="1">
    <source>
        <dbReference type="ARBA" id="ARBA00022603"/>
    </source>
</evidence>
<sequence length="479" mass="54371">MPRLPPSLLLQAYQRSQLLPLVLRGARTIDSSINELRWLKEHVQTLKPATPRQAHLNLLKLCQRRSRGEPLQYILGSQPFGELEIKCRPGVLIPRPETESYTTYLASLINAPRGSNEIPNLYPKRVNPDTPPPSLRILDLCSGSGCISLLLHSLLSPKFPSLTIFGFDISPTAIKLAQENLEHNVKEGQISPSALTSSLTQAPQVQFGHGDVLQESGLPENIGQFDIIISNPPYISRSAFATQTTRSVRNYEPLLALVPQNENSDIFYSRLIRLHQIHLSNVTVMEVGDAKQAVRVVELAQEMDYQGFRGAPRVRNRVEIWRDEPGFRDPDQAQEIRSIAGREIRFRGRGKIRAVVLFREKTDRHADYKKQLNRMVVERLGEPAQPGEMSRAEKWRVVRKERLHRTVMLRSRSRLEEKKEAKMNGTTSFRTTGLGDWSGEGKRKETSVRTMGRRMGRGRMKGKKKMGSFGSRSWLGTLY</sequence>
<dbReference type="InterPro" id="IPR002052">
    <property type="entry name" value="DNA_methylase_N6_adenine_CS"/>
</dbReference>
<evidence type="ECO:0000313" key="8">
    <source>
        <dbReference type="Proteomes" id="UP001595075"/>
    </source>
</evidence>
<evidence type="ECO:0000256" key="3">
    <source>
        <dbReference type="ARBA" id="ARBA00022691"/>
    </source>
</evidence>
<keyword evidence="4" id="KW-0680">Restriction system</keyword>
<dbReference type="PANTHER" id="PTHR18895:SF74">
    <property type="entry name" value="MTRF1L RELEASE FACTOR GLUTAMINE METHYLTRANSFERASE"/>
    <property type="match status" value="1"/>
</dbReference>
<name>A0ABR4CDE8_9HELO</name>